<reference evidence="1 2" key="1">
    <citation type="submission" date="2015-01" db="EMBL/GenBank/DDBJ databases">
        <title>Evolution of Trichinella species and genotypes.</title>
        <authorList>
            <person name="Korhonen P.K."/>
            <person name="Edoardo P."/>
            <person name="Giuseppe L.R."/>
            <person name="Gasser R.B."/>
        </authorList>
    </citation>
    <scope>NUCLEOTIDE SEQUENCE [LARGE SCALE GENOMIC DNA]</scope>
    <source>
        <strain evidence="1">ISS141</strain>
    </source>
</reference>
<proteinExistence type="predicted"/>
<sequence>MVTFWPKRVQARARWTFLQAAWSQQTATASIKVDQIKKHCHSTRGKQRDTESERVKLTDLAKGNWRLNVRTTVEKFASSGSACLLRLLAARRKIVFDQTTAARSNKLTNLLAHGSYGHKSQARL</sequence>
<gene>
    <name evidence="1" type="ORF">T4E_7428</name>
</gene>
<dbReference type="Proteomes" id="UP000054815">
    <property type="component" value="Unassembled WGS sequence"/>
</dbReference>
<dbReference type="AlphaFoldDB" id="A0A0V0YKS1"/>
<accession>A0A0V0YKS1</accession>
<organism evidence="1 2">
    <name type="scientific">Trichinella pseudospiralis</name>
    <name type="common">Parasitic roundworm</name>
    <dbReference type="NCBI Taxonomy" id="6337"/>
    <lineage>
        <taxon>Eukaryota</taxon>
        <taxon>Metazoa</taxon>
        <taxon>Ecdysozoa</taxon>
        <taxon>Nematoda</taxon>
        <taxon>Enoplea</taxon>
        <taxon>Dorylaimia</taxon>
        <taxon>Trichinellida</taxon>
        <taxon>Trichinellidae</taxon>
        <taxon>Trichinella</taxon>
    </lineage>
</organism>
<evidence type="ECO:0000313" key="1">
    <source>
        <dbReference type="EMBL" id="KRY00795.1"/>
    </source>
</evidence>
<protein>
    <submittedName>
        <fullName evidence="1">Uncharacterized protein</fullName>
    </submittedName>
</protein>
<evidence type="ECO:0000313" key="2">
    <source>
        <dbReference type="Proteomes" id="UP000054815"/>
    </source>
</evidence>
<name>A0A0V0YKS1_TRIPS</name>
<dbReference type="EMBL" id="JYDU01000006">
    <property type="protein sequence ID" value="KRY00795.1"/>
    <property type="molecule type" value="Genomic_DNA"/>
</dbReference>
<comment type="caution">
    <text evidence="1">The sequence shown here is derived from an EMBL/GenBank/DDBJ whole genome shotgun (WGS) entry which is preliminary data.</text>
</comment>